<feature type="region of interest" description="Disordered" evidence="1">
    <location>
        <begin position="621"/>
        <end position="641"/>
    </location>
</feature>
<reference evidence="3 4" key="1">
    <citation type="submission" date="2015-10" db="EMBL/GenBank/DDBJ databases">
        <title>Full genome of DAOMC 229536 Phialocephala scopiformis, a fungal endophyte of spruce producing the potent anti-insectan compound rugulosin.</title>
        <authorList>
            <consortium name="DOE Joint Genome Institute"/>
            <person name="Walker A.K."/>
            <person name="Frasz S.L."/>
            <person name="Seifert K.A."/>
            <person name="Miller J.D."/>
            <person name="Mondo S.J."/>
            <person name="Labutti K."/>
            <person name="Lipzen A."/>
            <person name="Dockter R."/>
            <person name="Kennedy M."/>
            <person name="Grigoriev I.V."/>
            <person name="Spatafora J.W."/>
        </authorList>
    </citation>
    <scope>NUCLEOTIDE SEQUENCE [LARGE SCALE GENOMIC DNA]</scope>
    <source>
        <strain evidence="3 4">CBS 120377</strain>
    </source>
</reference>
<organism evidence="3 4">
    <name type="scientific">Mollisia scopiformis</name>
    <name type="common">Conifer needle endophyte fungus</name>
    <name type="synonym">Phialocephala scopiformis</name>
    <dbReference type="NCBI Taxonomy" id="149040"/>
    <lineage>
        <taxon>Eukaryota</taxon>
        <taxon>Fungi</taxon>
        <taxon>Dikarya</taxon>
        <taxon>Ascomycota</taxon>
        <taxon>Pezizomycotina</taxon>
        <taxon>Leotiomycetes</taxon>
        <taxon>Helotiales</taxon>
        <taxon>Mollisiaceae</taxon>
        <taxon>Mollisia</taxon>
    </lineage>
</organism>
<dbReference type="Proteomes" id="UP000070700">
    <property type="component" value="Unassembled WGS sequence"/>
</dbReference>
<dbReference type="InterPro" id="IPR036047">
    <property type="entry name" value="F-box-like_dom_sf"/>
</dbReference>
<evidence type="ECO:0000313" key="4">
    <source>
        <dbReference type="Proteomes" id="UP000070700"/>
    </source>
</evidence>
<dbReference type="InterPro" id="IPR001810">
    <property type="entry name" value="F-box_dom"/>
</dbReference>
<dbReference type="InParanoid" id="A0A194WXB5"/>
<feature type="domain" description="F-box" evidence="2">
    <location>
        <begin position="17"/>
        <end position="57"/>
    </location>
</feature>
<protein>
    <recommendedName>
        <fullName evidence="2">F-box domain-containing protein</fullName>
    </recommendedName>
</protein>
<evidence type="ECO:0000259" key="2">
    <source>
        <dbReference type="SMART" id="SM00256"/>
    </source>
</evidence>
<dbReference type="OrthoDB" id="5359231at2759"/>
<dbReference type="RefSeq" id="XP_018066674.1">
    <property type="nucleotide sequence ID" value="XM_018209712.1"/>
</dbReference>
<dbReference type="SUPFAM" id="SSF81383">
    <property type="entry name" value="F-box domain"/>
    <property type="match status" value="1"/>
</dbReference>
<evidence type="ECO:0000313" key="3">
    <source>
        <dbReference type="EMBL" id="KUJ12319.1"/>
    </source>
</evidence>
<dbReference type="EMBL" id="KQ947424">
    <property type="protein sequence ID" value="KUJ12319.1"/>
    <property type="molecule type" value="Genomic_DNA"/>
</dbReference>
<evidence type="ECO:0000256" key="1">
    <source>
        <dbReference type="SAM" id="MobiDB-lite"/>
    </source>
</evidence>
<accession>A0A194WXB5</accession>
<proteinExistence type="predicted"/>
<keyword evidence="4" id="KW-1185">Reference proteome</keyword>
<name>A0A194WXB5_MOLSC</name>
<dbReference type="GeneID" id="28819438"/>
<sequence length="686" mass="78743">MDQLDELGGQEHHLWEFCDEIWTLVLKYIEFDDVFALGQTCKRLHSLLLDDSVCEAILQNTIPYSKEALKARNLSRGYASAFWRAAKRRAAFRAGDPFAVVNLGFANSFLYNEGLLCYLLEDRIRILDLHSSESTETVVNMADLLDQKVWRGPDQNTTVGLTLLHYSSGVLSCCYKQAWNENAWLILIKIETGQILGTVRLHSTEKLFARNNESMLYYGTHSGKDGGPEGHSWEVKCFDLVTRFSFETKLEFFDVSNANIGSTTCFEIYDGYLYAISNRLPVTGPNSELETEQDEWSFYRCRRFPTVFPTNLFCEKATDHITWPRNYQWGPTDTRRTTLNLRKDEHSGALKIVETRMGWLASMHRSQRICYMTDLAFVIQHGLHLPRYPIPYSGSALAKDIFELKWPVDEYFKQRIASLDPFLRDSRPLDKKLREAHRITHPETWKGPPQEIQPCNDQTPHMANKFQIQYYDSASGTFLDIIGDYIPTESPARSHLHLQAQSRRFGPPILDREGHLTPPSRVSSTTLNKIFMPSTIKWWPEFYDSDLDVIRRLLNPPGQLSDVKGIVDERSLVYSAGSRDIPGALIFISFDPAINLAGVEPWKPRRQSKYTAEAYFNDDKATKSSGLMKPQSQRRHDRPGEVVVNETASSIQQGTTTKDMPAPHKWCWKERARYLDVGQGFDFGLR</sequence>
<dbReference type="KEGG" id="psco:LY89DRAFT_592692"/>
<dbReference type="CDD" id="cd09917">
    <property type="entry name" value="F-box_SF"/>
    <property type="match status" value="1"/>
</dbReference>
<dbReference type="Pfam" id="PF00646">
    <property type="entry name" value="F-box"/>
    <property type="match status" value="1"/>
</dbReference>
<dbReference type="AlphaFoldDB" id="A0A194WXB5"/>
<gene>
    <name evidence="3" type="ORF">LY89DRAFT_592692</name>
</gene>
<dbReference type="SMART" id="SM00256">
    <property type="entry name" value="FBOX"/>
    <property type="match status" value="1"/>
</dbReference>